<keyword evidence="2" id="KW-1185">Reference proteome</keyword>
<protein>
    <submittedName>
        <fullName evidence="1">NAC domain containing protein 52</fullName>
    </submittedName>
</protein>
<dbReference type="Proteomes" id="UP001060215">
    <property type="component" value="Chromosome 13"/>
</dbReference>
<accession>A0ACC0FWF4</accession>
<organism evidence="1 2">
    <name type="scientific">Camellia lanceoleosa</name>
    <dbReference type="NCBI Taxonomy" id="1840588"/>
    <lineage>
        <taxon>Eukaryota</taxon>
        <taxon>Viridiplantae</taxon>
        <taxon>Streptophyta</taxon>
        <taxon>Embryophyta</taxon>
        <taxon>Tracheophyta</taxon>
        <taxon>Spermatophyta</taxon>
        <taxon>Magnoliopsida</taxon>
        <taxon>eudicotyledons</taxon>
        <taxon>Gunneridae</taxon>
        <taxon>Pentapetalae</taxon>
        <taxon>asterids</taxon>
        <taxon>Ericales</taxon>
        <taxon>Theaceae</taxon>
        <taxon>Camellia</taxon>
    </lineage>
</organism>
<name>A0ACC0FWF4_9ERIC</name>
<sequence>MTTHDLCISTTVATTTKFPSALLEFPLLESLEPKQNHLNNSSTFDASNLEKSVPPKYLKFISNLENEILNVSMEKETMKLEVMRAQAMINILQLCIDLLNKENEDLRRVVRDLYLFPSF</sequence>
<comment type="caution">
    <text evidence="1">The sequence shown here is derived from an EMBL/GenBank/DDBJ whole genome shotgun (WGS) entry which is preliminary data.</text>
</comment>
<gene>
    <name evidence="1" type="ORF">LOK49_LG12G00520</name>
</gene>
<evidence type="ECO:0000313" key="1">
    <source>
        <dbReference type="EMBL" id="KAI7992395.1"/>
    </source>
</evidence>
<dbReference type="EMBL" id="CM045770">
    <property type="protein sequence ID" value="KAI7992395.1"/>
    <property type="molecule type" value="Genomic_DNA"/>
</dbReference>
<reference evidence="1 2" key="1">
    <citation type="journal article" date="2022" name="Plant J.">
        <title>Chromosome-level genome of Camellia lanceoleosa provides a valuable resource for understanding genome evolution and self-incompatibility.</title>
        <authorList>
            <person name="Gong W."/>
            <person name="Xiao S."/>
            <person name="Wang L."/>
            <person name="Liao Z."/>
            <person name="Chang Y."/>
            <person name="Mo W."/>
            <person name="Hu G."/>
            <person name="Li W."/>
            <person name="Zhao G."/>
            <person name="Zhu H."/>
            <person name="Hu X."/>
            <person name="Ji K."/>
            <person name="Xiang X."/>
            <person name="Song Q."/>
            <person name="Yuan D."/>
            <person name="Jin S."/>
            <person name="Zhang L."/>
        </authorList>
    </citation>
    <scope>NUCLEOTIDE SEQUENCE [LARGE SCALE GENOMIC DNA]</scope>
    <source>
        <strain evidence="1">SQ_2022a</strain>
    </source>
</reference>
<evidence type="ECO:0000313" key="2">
    <source>
        <dbReference type="Proteomes" id="UP001060215"/>
    </source>
</evidence>
<proteinExistence type="predicted"/>